<dbReference type="SUPFAM" id="SSF57798">
    <property type="entry name" value="Casein kinase II beta subunit"/>
    <property type="match status" value="1"/>
</dbReference>
<dbReference type="Proteomes" id="UP000007305">
    <property type="component" value="Chromosome 1"/>
</dbReference>
<dbReference type="PANTHER" id="PTHR11740:SF5">
    <property type="entry name" value="CASEIN KINASE II SUBUNIT BETA"/>
    <property type="match status" value="1"/>
</dbReference>
<accession>B4FN07</accession>
<dbReference type="FunFam" id="1.10.1820.10:FF:000002">
    <property type="entry name" value="Casein kinase II subunit beta"/>
    <property type="match status" value="1"/>
</dbReference>
<organism evidence="4">
    <name type="scientific">Zea mays</name>
    <name type="common">Maize</name>
    <dbReference type="NCBI Taxonomy" id="4577"/>
    <lineage>
        <taxon>Eukaryota</taxon>
        <taxon>Viridiplantae</taxon>
        <taxon>Streptophyta</taxon>
        <taxon>Embryophyta</taxon>
        <taxon>Tracheophyta</taxon>
        <taxon>Spermatophyta</taxon>
        <taxon>Magnoliopsida</taxon>
        <taxon>Liliopsida</taxon>
        <taxon>Poales</taxon>
        <taxon>Poaceae</taxon>
        <taxon>PACMAD clade</taxon>
        <taxon>Panicoideae</taxon>
        <taxon>Andropogonodae</taxon>
        <taxon>Andropogoneae</taxon>
        <taxon>Tripsacinae</taxon>
        <taxon>Zea</taxon>
    </lineage>
</organism>
<dbReference type="ExpressionAtlas" id="B4FN07">
    <property type="expression patterns" value="baseline and differential"/>
</dbReference>
<dbReference type="EnsemblPlants" id="Zm00001eb023910_T001">
    <property type="protein sequence ID" value="Zm00001eb023910_P001"/>
    <property type="gene ID" value="Zm00001eb023910"/>
</dbReference>
<dbReference type="OrthoDB" id="3971593at2759"/>
<evidence type="ECO:0000256" key="3">
    <source>
        <dbReference type="SAM" id="MobiDB-lite"/>
    </source>
</evidence>
<dbReference type="AlphaFoldDB" id="B4FN07"/>
<dbReference type="InterPro" id="IPR000704">
    <property type="entry name" value="Casein_kinase_II_reg-sub"/>
</dbReference>
<feature type="compositionally biased region" description="Acidic residues" evidence="3">
    <location>
        <begin position="48"/>
        <end position="69"/>
    </location>
</feature>
<reference evidence="5" key="3">
    <citation type="submission" date="2019-07" db="EMBL/GenBank/DDBJ databases">
        <authorList>
            <person name="Seetharam A."/>
            <person name="Woodhouse M."/>
            <person name="Cannon E."/>
        </authorList>
    </citation>
    <scope>NUCLEOTIDE SEQUENCE [LARGE SCALE GENOMIC DNA]</scope>
    <source>
        <strain evidence="5">cv. B73</strain>
    </source>
</reference>
<evidence type="ECO:0000313" key="6">
    <source>
        <dbReference type="Proteomes" id="UP000007305"/>
    </source>
</evidence>
<comment type="similarity">
    <text evidence="1 2">Belongs to the casein kinase 2 subunit beta family.</text>
</comment>
<dbReference type="InterPro" id="IPR035991">
    <property type="entry name" value="Casein_kinase_II_beta-like"/>
</dbReference>
<evidence type="ECO:0000313" key="5">
    <source>
        <dbReference type="EnsemblPlants" id="Zm00001eb023910_P001"/>
    </source>
</evidence>
<feature type="region of interest" description="Disordered" evidence="3">
    <location>
        <begin position="1"/>
        <end position="69"/>
    </location>
</feature>
<reference evidence="6" key="2">
    <citation type="submission" date="2015-12" db="EMBL/GenBank/DDBJ databases">
        <title>Update maize B73 reference genome by single molecule sequencing technologies.</title>
        <authorList>
            <consortium name="Maize Genome Sequencing Project"/>
            <person name="Ware D."/>
        </authorList>
    </citation>
    <scope>NUCLEOTIDE SEQUENCE [LARGE SCALE GENOMIC DNA]</scope>
    <source>
        <strain evidence="6">cv. B73</strain>
    </source>
</reference>
<sequence>MDRKRIKDALEKHLERSSPSTSRGVVSKERERLAAGKLPSSLGKAEVSDGEEFETDSEDSDVSGSEGEDTSWISWFCTLRGNEFFCEIDDDYIQDDFNLCGLSNQVPYYDYALDLILDIESSNDDGFTEEQNELIESSAEMLYGLIHARYILTSKGLAAMVIHITI</sequence>
<evidence type="ECO:0000256" key="2">
    <source>
        <dbReference type="RuleBase" id="RU361268"/>
    </source>
</evidence>
<proteinExistence type="evidence at transcript level"/>
<reference evidence="4" key="1">
    <citation type="journal article" date="2009" name="PLoS Genet.">
        <title>Sequencing, mapping, and analysis of 27,455 maize full-length cDNAs.</title>
        <authorList>
            <person name="Soderlund C."/>
            <person name="Descour A."/>
            <person name="Kudrna D."/>
            <person name="Bomhoff M."/>
            <person name="Boyd L."/>
            <person name="Currie J."/>
            <person name="Angelova A."/>
            <person name="Collura K."/>
            <person name="Wissotski M."/>
            <person name="Ashley E."/>
            <person name="Morrow D."/>
            <person name="Fernandes J."/>
            <person name="Walbot V."/>
            <person name="Yu Y."/>
        </authorList>
    </citation>
    <scope>NUCLEOTIDE SEQUENCE</scope>
    <source>
        <strain evidence="4">B73</strain>
    </source>
</reference>
<gene>
    <name evidence="5" type="primary">LOC542628</name>
</gene>
<feature type="compositionally biased region" description="Basic and acidic residues" evidence="3">
    <location>
        <begin position="1"/>
        <end position="16"/>
    </location>
</feature>
<dbReference type="Gene3D" id="1.10.1820.10">
    <property type="entry name" value="protein kinase ck2 holoenzyme, chain C, domain 1"/>
    <property type="match status" value="1"/>
</dbReference>
<evidence type="ECO:0000256" key="1">
    <source>
        <dbReference type="ARBA" id="ARBA00006941"/>
    </source>
</evidence>
<comment type="subunit">
    <text evidence="2">Tetramer of two alpha and two beta subunits.</text>
</comment>
<evidence type="ECO:0000313" key="4">
    <source>
        <dbReference type="EMBL" id="ACF83500.1"/>
    </source>
</evidence>
<dbReference type="GO" id="GO:0005956">
    <property type="term" value="C:protein kinase CK2 complex"/>
    <property type="evidence" value="ECO:0007669"/>
    <property type="project" value="UniProtKB-UniRule"/>
</dbReference>
<name>B4FN07_MAIZE</name>
<protein>
    <recommendedName>
        <fullName evidence="2">Casein kinase II subunit beta</fullName>
        <shortName evidence="2">CK II beta</shortName>
    </recommendedName>
</protein>
<keyword evidence="6" id="KW-1185">Reference proteome</keyword>
<comment type="function">
    <text evidence="2">Plays a complex role in regulating the basal catalytic activity of the alpha subunit.</text>
</comment>
<dbReference type="Gramene" id="Zm00001eb023910_T001">
    <property type="protein sequence ID" value="Zm00001eb023910_P001"/>
    <property type="gene ID" value="Zm00001eb023910"/>
</dbReference>
<dbReference type="PANTHER" id="PTHR11740">
    <property type="entry name" value="CASEIN KINASE II SUBUNIT BETA"/>
    <property type="match status" value="1"/>
</dbReference>
<dbReference type="PRINTS" id="PR00472">
    <property type="entry name" value="CASNKINASEII"/>
</dbReference>
<dbReference type="Pfam" id="PF01214">
    <property type="entry name" value="CK_II_beta"/>
    <property type="match status" value="1"/>
</dbReference>
<dbReference type="InterPro" id="IPR016149">
    <property type="entry name" value="Casein_kin_II_reg-sub_N"/>
</dbReference>
<dbReference type="SMART" id="SM01085">
    <property type="entry name" value="CK_II_beta"/>
    <property type="match status" value="1"/>
</dbReference>
<reference evidence="5" key="4">
    <citation type="submission" date="2021-05" db="UniProtKB">
        <authorList>
            <consortium name="EnsemblPlants"/>
        </authorList>
    </citation>
    <scope>IDENTIFICATION</scope>
    <source>
        <strain evidence="5">cv. B73</strain>
    </source>
</reference>
<dbReference type="GO" id="GO:0019887">
    <property type="term" value="F:protein kinase regulator activity"/>
    <property type="evidence" value="ECO:0007669"/>
    <property type="project" value="InterPro"/>
</dbReference>
<dbReference type="EMBL" id="BT038495">
    <property type="protein sequence ID" value="ACF83500.1"/>
    <property type="molecule type" value="mRNA"/>
</dbReference>